<evidence type="ECO:0000256" key="10">
    <source>
        <dbReference type="RuleBase" id="RU362126"/>
    </source>
</evidence>
<keyword evidence="3" id="KW-0479">Metal-binding</keyword>
<feature type="compositionally biased region" description="Basic and acidic residues" evidence="11">
    <location>
        <begin position="49"/>
        <end position="61"/>
    </location>
</feature>
<dbReference type="GO" id="GO:0005509">
    <property type="term" value="F:calcium ion binding"/>
    <property type="evidence" value="ECO:0007669"/>
    <property type="project" value="InterPro"/>
</dbReference>
<protein>
    <recommendedName>
        <fullName evidence="14">Calreticulin</fullName>
    </recommendedName>
</protein>
<name>A0A8K0H4V1_9ROSA</name>
<sequence>MASRKLCYPWHFFLNKDNTLVFQFSVKHAKKPDYGGGYMKLLNDWDEKEYFPDPEDKKPEPEDWDDEEDGEWTAPTIANPEYKGEWKPKVKSRTLFDNVLNNDDPEYAKEETWTKHKDAEKAAFDKVEKKREEEETKDEPADTDAEDEDGDDAGEESDAQSKVEATDDGDDTNEDDDKHVAIYCVQL</sequence>
<comment type="function">
    <text evidence="9">Molecular calcium-binding chaperone promoting folding, oligomeric assembly and quality control in the ER via the calreticulin/calnexin cycle. This lectin may interact transiently with almost all of the monoglucosylated glycoproteins that are synthesized in the ER.</text>
</comment>
<evidence type="ECO:0000256" key="5">
    <source>
        <dbReference type="ARBA" id="ARBA00022824"/>
    </source>
</evidence>
<dbReference type="GO" id="GO:0006457">
    <property type="term" value="P:protein folding"/>
    <property type="evidence" value="ECO:0007669"/>
    <property type="project" value="InterPro"/>
</dbReference>
<evidence type="ECO:0000256" key="2">
    <source>
        <dbReference type="ARBA" id="ARBA00010983"/>
    </source>
</evidence>
<evidence type="ECO:0000256" key="6">
    <source>
        <dbReference type="ARBA" id="ARBA00022833"/>
    </source>
</evidence>
<evidence type="ECO:0000256" key="1">
    <source>
        <dbReference type="ARBA" id="ARBA00004240"/>
    </source>
</evidence>
<evidence type="ECO:0008006" key="14">
    <source>
        <dbReference type="Google" id="ProtNLM"/>
    </source>
</evidence>
<gene>
    <name evidence="12" type="ORF">FNV43_RR11039</name>
</gene>
<dbReference type="GO" id="GO:0030246">
    <property type="term" value="F:carbohydrate binding"/>
    <property type="evidence" value="ECO:0007669"/>
    <property type="project" value="UniProtKB-KW"/>
</dbReference>
<feature type="compositionally biased region" description="Basic and acidic residues" evidence="11">
    <location>
        <begin position="106"/>
        <end position="140"/>
    </location>
</feature>
<dbReference type="AlphaFoldDB" id="A0A8K0H4V1"/>
<dbReference type="OrthoDB" id="1938156at2759"/>
<comment type="similarity">
    <text evidence="2 10">Belongs to the calreticulin family.</text>
</comment>
<evidence type="ECO:0000256" key="4">
    <source>
        <dbReference type="ARBA" id="ARBA00022734"/>
    </source>
</evidence>
<evidence type="ECO:0000313" key="13">
    <source>
        <dbReference type="Proteomes" id="UP000796880"/>
    </source>
</evidence>
<dbReference type="InterPro" id="IPR013320">
    <property type="entry name" value="ConA-like_dom_sf"/>
</dbReference>
<dbReference type="GO" id="GO:0051082">
    <property type="term" value="F:unfolded protein binding"/>
    <property type="evidence" value="ECO:0007669"/>
    <property type="project" value="InterPro"/>
</dbReference>
<keyword evidence="6" id="KW-0862">Zinc</keyword>
<dbReference type="Gene3D" id="2.10.250.10">
    <property type="entry name" value="Calreticulin/calnexin, P domain"/>
    <property type="match status" value="1"/>
</dbReference>
<evidence type="ECO:0000256" key="9">
    <source>
        <dbReference type="ARBA" id="ARBA00037091"/>
    </source>
</evidence>
<keyword evidence="8 10" id="KW-0143">Chaperone</keyword>
<dbReference type="InterPro" id="IPR009033">
    <property type="entry name" value="Calreticulin/calnexin_P_dom_sf"/>
</dbReference>
<dbReference type="GO" id="GO:0036503">
    <property type="term" value="P:ERAD pathway"/>
    <property type="evidence" value="ECO:0007669"/>
    <property type="project" value="TreeGrafter"/>
</dbReference>
<keyword evidence="7" id="KW-0106">Calcium</keyword>
<feature type="compositionally biased region" description="Acidic residues" evidence="11">
    <location>
        <begin position="141"/>
        <end position="158"/>
    </location>
</feature>
<dbReference type="Proteomes" id="UP000796880">
    <property type="component" value="Unassembled WGS sequence"/>
</dbReference>
<evidence type="ECO:0000256" key="8">
    <source>
        <dbReference type="ARBA" id="ARBA00023186"/>
    </source>
</evidence>
<reference evidence="12" key="1">
    <citation type="submission" date="2020-03" db="EMBL/GenBank/DDBJ databases">
        <title>A high-quality chromosome-level genome assembly of a woody plant with both climbing and erect habits, Rhamnella rubrinervis.</title>
        <authorList>
            <person name="Lu Z."/>
            <person name="Yang Y."/>
            <person name="Zhu X."/>
            <person name="Sun Y."/>
        </authorList>
    </citation>
    <scope>NUCLEOTIDE SEQUENCE</scope>
    <source>
        <strain evidence="12">BYM</strain>
        <tissue evidence="12">Leaf</tissue>
    </source>
</reference>
<dbReference type="SUPFAM" id="SSF63887">
    <property type="entry name" value="P-domain of calnexin/calreticulin"/>
    <property type="match status" value="1"/>
</dbReference>
<dbReference type="SUPFAM" id="SSF49899">
    <property type="entry name" value="Concanavalin A-like lectins/glucanases"/>
    <property type="match status" value="1"/>
</dbReference>
<evidence type="ECO:0000256" key="7">
    <source>
        <dbReference type="ARBA" id="ARBA00022837"/>
    </source>
</evidence>
<keyword evidence="5 10" id="KW-0256">Endoplasmic reticulum</keyword>
<feature type="region of interest" description="Disordered" evidence="11">
    <location>
        <begin position="49"/>
        <end position="179"/>
    </location>
</feature>
<dbReference type="InterPro" id="IPR001580">
    <property type="entry name" value="Calret/calnex"/>
</dbReference>
<feature type="compositionally biased region" description="Acidic residues" evidence="11">
    <location>
        <begin position="62"/>
        <end position="71"/>
    </location>
</feature>
<keyword evidence="4" id="KW-0430">Lectin</keyword>
<comment type="subcellular location">
    <subcellularLocation>
        <location evidence="1">Endoplasmic reticulum</location>
    </subcellularLocation>
</comment>
<evidence type="ECO:0000313" key="12">
    <source>
        <dbReference type="EMBL" id="KAF3445862.1"/>
    </source>
</evidence>
<evidence type="ECO:0000256" key="11">
    <source>
        <dbReference type="SAM" id="MobiDB-lite"/>
    </source>
</evidence>
<dbReference type="GO" id="GO:0005789">
    <property type="term" value="C:endoplasmic reticulum membrane"/>
    <property type="evidence" value="ECO:0007669"/>
    <property type="project" value="TreeGrafter"/>
</dbReference>
<dbReference type="EMBL" id="VOIH02000005">
    <property type="protein sequence ID" value="KAF3445862.1"/>
    <property type="molecule type" value="Genomic_DNA"/>
</dbReference>
<dbReference type="PANTHER" id="PTHR11073:SF2">
    <property type="entry name" value="CALRETICULIN"/>
    <property type="match status" value="1"/>
</dbReference>
<comment type="caution">
    <text evidence="12">The sequence shown here is derived from an EMBL/GenBank/DDBJ whole genome shotgun (WGS) entry which is preliminary data.</text>
</comment>
<dbReference type="PANTHER" id="PTHR11073">
    <property type="entry name" value="CALRETICULIN AND CALNEXIN"/>
    <property type="match status" value="1"/>
</dbReference>
<evidence type="ECO:0000256" key="3">
    <source>
        <dbReference type="ARBA" id="ARBA00022723"/>
    </source>
</evidence>
<dbReference type="Pfam" id="PF00262">
    <property type="entry name" value="Calreticulin"/>
    <property type="match status" value="1"/>
</dbReference>
<accession>A0A8K0H4V1</accession>
<feature type="compositionally biased region" description="Acidic residues" evidence="11">
    <location>
        <begin position="166"/>
        <end position="175"/>
    </location>
</feature>
<organism evidence="12 13">
    <name type="scientific">Rhamnella rubrinervis</name>
    <dbReference type="NCBI Taxonomy" id="2594499"/>
    <lineage>
        <taxon>Eukaryota</taxon>
        <taxon>Viridiplantae</taxon>
        <taxon>Streptophyta</taxon>
        <taxon>Embryophyta</taxon>
        <taxon>Tracheophyta</taxon>
        <taxon>Spermatophyta</taxon>
        <taxon>Magnoliopsida</taxon>
        <taxon>eudicotyledons</taxon>
        <taxon>Gunneridae</taxon>
        <taxon>Pentapetalae</taxon>
        <taxon>rosids</taxon>
        <taxon>fabids</taxon>
        <taxon>Rosales</taxon>
        <taxon>Rhamnaceae</taxon>
        <taxon>rhamnoid group</taxon>
        <taxon>Rhamneae</taxon>
        <taxon>Rhamnella</taxon>
    </lineage>
</organism>
<proteinExistence type="inferred from homology"/>
<keyword evidence="13" id="KW-1185">Reference proteome</keyword>